<comment type="caution">
    <text evidence="9">The sequence shown here is derived from an EMBL/GenBank/DDBJ whole genome shotgun (WGS) entry which is preliminary data.</text>
</comment>
<dbReference type="SUPFAM" id="SSF48726">
    <property type="entry name" value="Immunoglobulin"/>
    <property type="match status" value="1"/>
</dbReference>
<dbReference type="Pfam" id="PF07686">
    <property type="entry name" value="V-set"/>
    <property type="match status" value="1"/>
</dbReference>
<dbReference type="Gene3D" id="2.60.40.10">
    <property type="entry name" value="Immunoglobulins"/>
    <property type="match status" value="1"/>
</dbReference>
<protein>
    <submittedName>
        <fullName evidence="9">TVA4 protein</fullName>
    </submittedName>
</protein>
<organism evidence="9 10">
    <name type="scientific">Setophaga kirtlandii</name>
    <name type="common">Kirtland's warbler</name>
    <name type="synonym">Dendroica kirtlandii</name>
    <dbReference type="NCBI Taxonomy" id="298831"/>
    <lineage>
        <taxon>Eukaryota</taxon>
        <taxon>Metazoa</taxon>
        <taxon>Chordata</taxon>
        <taxon>Craniata</taxon>
        <taxon>Vertebrata</taxon>
        <taxon>Euteleostomi</taxon>
        <taxon>Archelosauria</taxon>
        <taxon>Archosauria</taxon>
        <taxon>Dinosauria</taxon>
        <taxon>Saurischia</taxon>
        <taxon>Theropoda</taxon>
        <taxon>Coelurosauria</taxon>
        <taxon>Aves</taxon>
        <taxon>Neognathae</taxon>
        <taxon>Neoaves</taxon>
        <taxon>Telluraves</taxon>
        <taxon>Australaves</taxon>
        <taxon>Passeriformes</taxon>
        <taxon>Passeroidea</taxon>
        <taxon>Parulidae</taxon>
        <taxon>Setophaga</taxon>
    </lineage>
</organism>
<gene>
    <name evidence="9" type="primary">Trav4_2</name>
    <name evidence="9" type="ORF">SETKIR_R12957</name>
</gene>
<sequence length="99" mass="10886">IAVAVVRAQVEQKPSLETTEGTGINITCLHPKIQSSELIYWYQQLPGRGPELLVSIHRDSKKLPDSAGHVWVSVDRSSSALWLAEPRRGDAAVYYCALG</sequence>
<evidence type="ECO:0000256" key="3">
    <source>
        <dbReference type="ARBA" id="ARBA00022729"/>
    </source>
</evidence>
<feature type="non-terminal residue" evidence="9">
    <location>
        <position position="99"/>
    </location>
</feature>
<dbReference type="EMBL" id="VXAS01003607">
    <property type="protein sequence ID" value="NXL14821.1"/>
    <property type="molecule type" value="Genomic_DNA"/>
</dbReference>
<dbReference type="InterPro" id="IPR036179">
    <property type="entry name" value="Ig-like_dom_sf"/>
</dbReference>
<keyword evidence="7" id="KW-0325">Glycoprotein</keyword>
<evidence type="ECO:0000256" key="7">
    <source>
        <dbReference type="ARBA" id="ARBA00023180"/>
    </source>
</evidence>
<dbReference type="GO" id="GO:0002376">
    <property type="term" value="P:immune system process"/>
    <property type="evidence" value="ECO:0007669"/>
    <property type="project" value="UniProtKB-KW"/>
</dbReference>
<evidence type="ECO:0000313" key="10">
    <source>
        <dbReference type="Proteomes" id="UP000550059"/>
    </source>
</evidence>
<name>A0A7L0QAL4_SETKR</name>
<feature type="domain" description="Ig-like" evidence="8">
    <location>
        <begin position="1"/>
        <end position="99"/>
    </location>
</feature>
<evidence type="ECO:0000259" key="8">
    <source>
        <dbReference type="PROSITE" id="PS50835"/>
    </source>
</evidence>
<dbReference type="GO" id="GO:0009617">
    <property type="term" value="P:response to bacterium"/>
    <property type="evidence" value="ECO:0007669"/>
    <property type="project" value="TreeGrafter"/>
</dbReference>
<dbReference type="GO" id="GO:0005886">
    <property type="term" value="C:plasma membrane"/>
    <property type="evidence" value="ECO:0007669"/>
    <property type="project" value="UniProtKB-SubCell"/>
</dbReference>
<evidence type="ECO:0000256" key="6">
    <source>
        <dbReference type="ARBA" id="ARBA00023157"/>
    </source>
</evidence>
<dbReference type="PANTHER" id="PTHR19433">
    <property type="entry name" value="T-CELL RECEPTOR ALPHA CHAIN V REGION-RELATED"/>
    <property type="match status" value="1"/>
</dbReference>
<accession>A0A7L0QAL4</accession>
<proteinExistence type="predicted"/>
<evidence type="ECO:0000256" key="2">
    <source>
        <dbReference type="ARBA" id="ARBA00022475"/>
    </source>
</evidence>
<dbReference type="AlphaFoldDB" id="A0A7L0QAL4"/>
<dbReference type="Proteomes" id="UP000550059">
    <property type="component" value="Unassembled WGS sequence"/>
</dbReference>
<dbReference type="InterPro" id="IPR052051">
    <property type="entry name" value="TCR_complex_component"/>
</dbReference>
<evidence type="ECO:0000256" key="1">
    <source>
        <dbReference type="ARBA" id="ARBA00004236"/>
    </source>
</evidence>
<dbReference type="PROSITE" id="PS50835">
    <property type="entry name" value="IG_LIKE"/>
    <property type="match status" value="1"/>
</dbReference>
<dbReference type="PANTHER" id="PTHR19433:SF111">
    <property type="entry name" value="T CELL RECEPTOR ALPHA VARIABLE 4"/>
    <property type="match status" value="1"/>
</dbReference>
<evidence type="ECO:0000256" key="5">
    <source>
        <dbReference type="ARBA" id="ARBA00023136"/>
    </source>
</evidence>
<dbReference type="InterPro" id="IPR013106">
    <property type="entry name" value="Ig_V-set"/>
</dbReference>
<keyword evidence="4" id="KW-0391">Immunity</keyword>
<reference evidence="9 10" key="1">
    <citation type="submission" date="2019-09" db="EMBL/GenBank/DDBJ databases">
        <title>Bird 10,000 Genomes (B10K) Project - Family phase.</title>
        <authorList>
            <person name="Zhang G."/>
        </authorList>
    </citation>
    <scope>NUCLEOTIDE SEQUENCE [LARGE SCALE GENOMIC DNA]</scope>
    <source>
        <strain evidence="9">B10K-DU-001-45</strain>
        <tissue evidence="9">Muscle</tissue>
    </source>
</reference>
<dbReference type="InterPro" id="IPR007110">
    <property type="entry name" value="Ig-like_dom"/>
</dbReference>
<feature type="non-terminal residue" evidence="9">
    <location>
        <position position="1"/>
    </location>
</feature>
<evidence type="ECO:0000313" key="9">
    <source>
        <dbReference type="EMBL" id="NXL14821.1"/>
    </source>
</evidence>
<keyword evidence="10" id="KW-1185">Reference proteome</keyword>
<evidence type="ECO:0000256" key="4">
    <source>
        <dbReference type="ARBA" id="ARBA00022859"/>
    </source>
</evidence>
<comment type="subcellular location">
    <subcellularLocation>
        <location evidence="1">Cell membrane</location>
    </subcellularLocation>
</comment>
<keyword evidence="2" id="KW-1003">Cell membrane</keyword>
<keyword evidence="3" id="KW-0732">Signal</keyword>
<keyword evidence="5" id="KW-0472">Membrane</keyword>
<dbReference type="InterPro" id="IPR013783">
    <property type="entry name" value="Ig-like_fold"/>
</dbReference>
<keyword evidence="6" id="KW-1015">Disulfide bond</keyword>